<organism evidence="5 6">
    <name type="scientific">Apis cerana cerana</name>
    <name type="common">Oriental honeybee</name>
    <dbReference type="NCBI Taxonomy" id="94128"/>
    <lineage>
        <taxon>Eukaryota</taxon>
        <taxon>Metazoa</taxon>
        <taxon>Ecdysozoa</taxon>
        <taxon>Arthropoda</taxon>
        <taxon>Hexapoda</taxon>
        <taxon>Insecta</taxon>
        <taxon>Pterygota</taxon>
        <taxon>Neoptera</taxon>
        <taxon>Endopterygota</taxon>
        <taxon>Hymenoptera</taxon>
        <taxon>Apocrita</taxon>
        <taxon>Aculeata</taxon>
        <taxon>Apoidea</taxon>
        <taxon>Anthophila</taxon>
        <taxon>Apidae</taxon>
        <taxon>Apis</taxon>
    </lineage>
</organism>
<dbReference type="AlphaFoldDB" id="A0A2A3EPZ7"/>
<dbReference type="InterPro" id="IPR002088">
    <property type="entry name" value="Prenyl_trans_a"/>
</dbReference>
<keyword evidence="4" id="KW-0677">Repeat</keyword>
<dbReference type="PROSITE" id="PS51147">
    <property type="entry name" value="PFTA"/>
    <property type="match status" value="1"/>
</dbReference>
<keyword evidence="3 5" id="KW-0808">Transferase</keyword>
<dbReference type="GO" id="GO:0008318">
    <property type="term" value="F:protein prenyltransferase activity"/>
    <property type="evidence" value="ECO:0007669"/>
    <property type="project" value="InterPro"/>
</dbReference>
<reference evidence="5 6" key="1">
    <citation type="submission" date="2014-07" db="EMBL/GenBank/DDBJ databases">
        <title>Genomic and transcriptomic analysis on Apis cerana provide comprehensive insights into honey bee biology.</title>
        <authorList>
            <person name="Diao Q."/>
            <person name="Sun L."/>
            <person name="Zheng H."/>
            <person name="Zheng H."/>
            <person name="Xu S."/>
            <person name="Wang S."/>
            <person name="Zeng Z."/>
            <person name="Hu F."/>
            <person name="Su S."/>
            <person name="Wu J."/>
        </authorList>
    </citation>
    <scope>NUCLEOTIDE SEQUENCE [LARGE SCALE GENOMIC DNA]</scope>
    <source>
        <tissue evidence="5">Pupae without intestine</tissue>
    </source>
</reference>
<dbReference type="PANTHER" id="PTHR11129:SF3">
    <property type="entry name" value="PROTEIN PRENYLTRANSFERASE ALPHA SUBUNIT REPEAT-CONTAINING PROTEIN 1"/>
    <property type="match status" value="1"/>
</dbReference>
<keyword evidence="2" id="KW-0637">Prenyltransferase</keyword>
<evidence type="ECO:0000256" key="1">
    <source>
        <dbReference type="ARBA" id="ARBA00006734"/>
    </source>
</evidence>
<sequence length="433" mass="51593">MQDDIFPAAEKILSDIENVVKKNPSLKSFEIIPAEDNENKSPVFHQEDCLGLASWCVQPLYCYAYRRLFELRQNKHRREEPSTIARWLLGALLLNPDVTTFWNMRRELVRNHKLEASEEFFFSRLVLYHKPKCFEAFAYRRWLLSYILNSKDGHYDPESVESPLCRELDIATTCAERYASNYHAWSHRRHVLTLRESRGFTYPSLETEWKNSLAWCQRHVSDYSGLSYRQFLLKKFMFEFKELPKEPSIKYSDVREQWKEELFVYIKSNISEKGNTHQLQRLFNATNAESEATTSSKMKQYTYFHALSYWLEECHANDSAIFLYNDHEALWCHRRFLAYLLVRFMALKHSYHKDEYDFDSQSVDKSIEKKNVQKTLATLTNDDVILCHDFLVQAFRACTNKIADLAIKRDQHEKMLVERFFKFLQSIGFEIRS</sequence>
<evidence type="ECO:0000313" key="6">
    <source>
        <dbReference type="Proteomes" id="UP000242457"/>
    </source>
</evidence>
<accession>A0A2A3EPZ7</accession>
<dbReference type="PANTHER" id="PTHR11129">
    <property type="entry name" value="PROTEIN FARNESYLTRANSFERASE ALPHA SUBUNIT/RAB GERANYLGERANYL TRANSFERASE ALPHA SUBUNIT"/>
    <property type="match status" value="1"/>
</dbReference>
<name>A0A2A3EPZ7_APICC</name>
<comment type="similarity">
    <text evidence="1">Belongs to the protein prenyltransferase subunit alpha family.</text>
</comment>
<dbReference type="GO" id="GO:0005737">
    <property type="term" value="C:cytoplasm"/>
    <property type="evidence" value="ECO:0007669"/>
    <property type="project" value="TreeGrafter"/>
</dbReference>
<proteinExistence type="inferred from homology"/>
<dbReference type="EMBL" id="KZ288195">
    <property type="protein sequence ID" value="PBC33777.1"/>
    <property type="molecule type" value="Genomic_DNA"/>
</dbReference>
<dbReference type="OrthoDB" id="5358702at2759"/>
<dbReference type="STRING" id="94128.A0A2A3EPZ7"/>
<protein>
    <submittedName>
        <fullName evidence="5">Protein prenyltransferase alpha subunit repeat-containing protein</fullName>
    </submittedName>
</protein>
<dbReference type="Pfam" id="PF01239">
    <property type="entry name" value="PPTA"/>
    <property type="match status" value="3"/>
</dbReference>
<evidence type="ECO:0000256" key="3">
    <source>
        <dbReference type="ARBA" id="ARBA00022679"/>
    </source>
</evidence>
<gene>
    <name evidence="5" type="ORF">APICC_05742</name>
</gene>
<dbReference type="SUPFAM" id="SSF48439">
    <property type="entry name" value="Protein prenylyltransferase"/>
    <property type="match status" value="1"/>
</dbReference>
<evidence type="ECO:0000256" key="4">
    <source>
        <dbReference type="ARBA" id="ARBA00022737"/>
    </source>
</evidence>
<dbReference type="Proteomes" id="UP000242457">
    <property type="component" value="Unassembled WGS sequence"/>
</dbReference>
<keyword evidence="6" id="KW-1185">Reference proteome</keyword>
<evidence type="ECO:0000256" key="2">
    <source>
        <dbReference type="ARBA" id="ARBA00022602"/>
    </source>
</evidence>
<dbReference type="Gene3D" id="1.25.40.120">
    <property type="entry name" value="Protein prenylyltransferase"/>
    <property type="match status" value="1"/>
</dbReference>
<evidence type="ECO:0000313" key="5">
    <source>
        <dbReference type="EMBL" id="PBC33777.1"/>
    </source>
</evidence>